<dbReference type="InterPro" id="IPR051730">
    <property type="entry name" value="NASP-like"/>
</dbReference>
<dbReference type="PANTHER" id="PTHR15081:SF1">
    <property type="entry name" value="NUCLEAR AUTOANTIGENIC SPERM PROTEIN"/>
    <property type="match status" value="1"/>
</dbReference>
<dbReference type="STRING" id="2018661.A0A2A2JRN6"/>
<dbReference type="GO" id="GO:0005654">
    <property type="term" value="C:nucleoplasm"/>
    <property type="evidence" value="ECO:0007669"/>
    <property type="project" value="TreeGrafter"/>
</dbReference>
<dbReference type="GO" id="GO:0034080">
    <property type="term" value="P:CENP-A containing chromatin assembly"/>
    <property type="evidence" value="ECO:0007669"/>
    <property type="project" value="TreeGrafter"/>
</dbReference>
<comment type="caution">
    <text evidence="6">The sequence shown here is derived from an EMBL/GenBank/DDBJ whole genome shotgun (WGS) entry which is preliminary data.</text>
</comment>
<organism evidence="6 7">
    <name type="scientific">Diploscapter pachys</name>
    <dbReference type="NCBI Taxonomy" id="2018661"/>
    <lineage>
        <taxon>Eukaryota</taxon>
        <taxon>Metazoa</taxon>
        <taxon>Ecdysozoa</taxon>
        <taxon>Nematoda</taxon>
        <taxon>Chromadorea</taxon>
        <taxon>Rhabditida</taxon>
        <taxon>Rhabditina</taxon>
        <taxon>Rhabditomorpha</taxon>
        <taxon>Rhabditoidea</taxon>
        <taxon>Rhabditidae</taxon>
        <taxon>Diploscapter</taxon>
    </lineage>
</organism>
<keyword evidence="2" id="KW-0802">TPR repeat</keyword>
<dbReference type="AlphaFoldDB" id="A0A2A2JRN6"/>
<evidence type="ECO:0000256" key="2">
    <source>
        <dbReference type="ARBA" id="ARBA00022803"/>
    </source>
</evidence>
<dbReference type="Gene3D" id="1.25.40.10">
    <property type="entry name" value="Tetratricopeptide repeat domain"/>
    <property type="match status" value="1"/>
</dbReference>
<keyword evidence="3" id="KW-0175">Coiled coil</keyword>
<evidence type="ECO:0000259" key="5">
    <source>
        <dbReference type="Pfam" id="PF10516"/>
    </source>
</evidence>
<evidence type="ECO:0000256" key="4">
    <source>
        <dbReference type="SAM" id="MobiDB-lite"/>
    </source>
</evidence>
<dbReference type="Pfam" id="PF10516">
    <property type="entry name" value="SHNi-TPR"/>
    <property type="match status" value="1"/>
</dbReference>
<reference evidence="6 7" key="1">
    <citation type="journal article" date="2017" name="Curr. Biol.">
        <title>Genome architecture and evolution of a unichromosomal asexual nematode.</title>
        <authorList>
            <person name="Fradin H."/>
            <person name="Zegar C."/>
            <person name="Gutwein M."/>
            <person name="Lucas J."/>
            <person name="Kovtun M."/>
            <person name="Corcoran D."/>
            <person name="Baugh L.R."/>
            <person name="Kiontke K."/>
            <person name="Gunsalus K."/>
            <person name="Fitch D.H."/>
            <person name="Piano F."/>
        </authorList>
    </citation>
    <scope>NUCLEOTIDE SEQUENCE [LARGE SCALE GENOMIC DNA]</scope>
    <source>
        <strain evidence="6">PF1309</strain>
    </source>
</reference>
<dbReference type="Proteomes" id="UP000218231">
    <property type="component" value="Unassembled WGS sequence"/>
</dbReference>
<sequence>MVSSSDKTVEVGEMEVGTVVEEKPVASNGEETKELTLEEKKAKVAELFAEGKKHYFAQSLEDACRVLSDACKLSDELFGELSAECYEPFFFCGRALLDWAQIEDKVIDHAMTGMPLPKTTDSGSSAANDSIDEEKYENPDKVSEEEREKIREEVGEALAEGAAKKAEELETEKKTEGDQQKDEKVEDAGKDADGGEEESEGEDEEMDEEGDGEEAQATTTMQDAWEYLEVARAICDKFLAESDDWKHRKINTLLFLAECSIGDEQYEQALSDLDVCLELQKAVATDFSTDRVVAQTYFTIARAHKLNDNFDDAARHFDMARDILKAKIENLEKELNSAEEVTRKQTESAIEEMKSIISDLDLKKQDAEDSAKIRKQVEDMSRKVMKEMADQMAAIGEDKPVNDITMNLRKPAKRPAGDDAEVVETEAKKAKETGKQEEEKEEGHVSPAPEN</sequence>
<protein>
    <recommendedName>
        <fullName evidence="5">Tetratricopeptide SHNi-TPR domain-containing protein</fullName>
    </recommendedName>
</protein>
<feature type="compositionally biased region" description="Acidic residues" evidence="4">
    <location>
        <begin position="194"/>
        <end position="214"/>
    </location>
</feature>
<dbReference type="OrthoDB" id="5587616at2759"/>
<feature type="coiled-coil region" evidence="3">
    <location>
        <begin position="314"/>
        <end position="370"/>
    </location>
</feature>
<gene>
    <name evidence="6" type="ORF">WR25_25381</name>
</gene>
<dbReference type="SUPFAM" id="SSF48452">
    <property type="entry name" value="TPR-like"/>
    <property type="match status" value="1"/>
</dbReference>
<feature type="compositionally biased region" description="Basic and acidic residues" evidence="4">
    <location>
        <begin position="136"/>
        <end position="154"/>
    </location>
</feature>
<evidence type="ECO:0000256" key="3">
    <source>
        <dbReference type="SAM" id="Coils"/>
    </source>
</evidence>
<dbReference type="GO" id="GO:0042393">
    <property type="term" value="F:histone binding"/>
    <property type="evidence" value="ECO:0007669"/>
    <property type="project" value="TreeGrafter"/>
</dbReference>
<accession>A0A2A2JRN6</accession>
<feature type="compositionally biased region" description="Polar residues" evidence="4">
    <location>
        <begin position="119"/>
        <end position="128"/>
    </location>
</feature>
<feature type="region of interest" description="Disordered" evidence="4">
    <location>
        <begin position="113"/>
        <end position="217"/>
    </location>
</feature>
<evidence type="ECO:0000313" key="7">
    <source>
        <dbReference type="Proteomes" id="UP000218231"/>
    </source>
</evidence>
<dbReference type="InterPro" id="IPR011990">
    <property type="entry name" value="TPR-like_helical_dom_sf"/>
</dbReference>
<evidence type="ECO:0000313" key="6">
    <source>
        <dbReference type="EMBL" id="PAV64311.1"/>
    </source>
</evidence>
<proteinExistence type="predicted"/>
<feature type="compositionally biased region" description="Basic and acidic residues" evidence="4">
    <location>
        <begin position="162"/>
        <end position="193"/>
    </location>
</feature>
<name>A0A2A2JRN6_9BILA</name>
<dbReference type="PANTHER" id="PTHR15081">
    <property type="entry name" value="NUCLEAR AUTOANTIGENIC SPERM PROTEIN NASP -RELATED"/>
    <property type="match status" value="1"/>
</dbReference>
<feature type="region of interest" description="Disordered" evidence="4">
    <location>
        <begin position="394"/>
        <end position="451"/>
    </location>
</feature>
<dbReference type="InterPro" id="IPR019544">
    <property type="entry name" value="Tetratricopeptide_SHNi-TPR_dom"/>
</dbReference>
<keyword evidence="7" id="KW-1185">Reference proteome</keyword>
<keyword evidence="1" id="KW-0677">Repeat</keyword>
<feature type="domain" description="Tetratricopeptide SHNi-TPR" evidence="5">
    <location>
        <begin position="252"/>
        <end position="281"/>
    </location>
</feature>
<dbReference type="EMBL" id="LIAE01010266">
    <property type="protein sequence ID" value="PAV64311.1"/>
    <property type="molecule type" value="Genomic_DNA"/>
</dbReference>
<dbReference type="GO" id="GO:0006335">
    <property type="term" value="P:DNA replication-dependent chromatin assembly"/>
    <property type="evidence" value="ECO:0007669"/>
    <property type="project" value="TreeGrafter"/>
</dbReference>
<feature type="compositionally biased region" description="Basic and acidic residues" evidence="4">
    <location>
        <begin position="425"/>
        <end position="444"/>
    </location>
</feature>
<evidence type="ECO:0000256" key="1">
    <source>
        <dbReference type="ARBA" id="ARBA00022737"/>
    </source>
</evidence>